<reference evidence="1 2" key="1">
    <citation type="journal article" date="2024" name="Ann. Entomol. Soc. Am.">
        <title>Genomic analyses of the southern and eastern yellowjacket wasps (Hymenoptera: Vespidae) reveal evolutionary signatures of social life.</title>
        <authorList>
            <person name="Catto M.A."/>
            <person name="Caine P.B."/>
            <person name="Orr S.E."/>
            <person name="Hunt B.G."/>
            <person name="Goodisman M.A.D."/>
        </authorList>
    </citation>
    <scope>NUCLEOTIDE SEQUENCE [LARGE SCALE GENOMIC DNA]</scope>
    <source>
        <strain evidence="1">232</strain>
        <tissue evidence="1">Head and thorax</tissue>
    </source>
</reference>
<dbReference type="EMBL" id="JAYRBN010000100">
    <property type="protein sequence ID" value="KAL2727442.1"/>
    <property type="molecule type" value="Genomic_DNA"/>
</dbReference>
<protein>
    <submittedName>
        <fullName evidence="1">Uncharacterized protein</fullName>
    </submittedName>
</protein>
<name>A0ABD2B407_VESMC</name>
<keyword evidence="2" id="KW-1185">Reference proteome</keyword>
<evidence type="ECO:0000313" key="1">
    <source>
        <dbReference type="EMBL" id="KAL2727442.1"/>
    </source>
</evidence>
<accession>A0ABD2B407</accession>
<proteinExistence type="predicted"/>
<organism evidence="1 2">
    <name type="scientific">Vespula maculifrons</name>
    <name type="common">Eastern yellow jacket</name>
    <name type="synonym">Wasp</name>
    <dbReference type="NCBI Taxonomy" id="7453"/>
    <lineage>
        <taxon>Eukaryota</taxon>
        <taxon>Metazoa</taxon>
        <taxon>Ecdysozoa</taxon>
        <taxon>Arthropoda</taxon>
        <taxon>Hexapoda</taxon>
        <taxon>Insecta</taxon>
        <taxon>Pterygota</taxon>
        <taxon>Neoptera</taxon>
        <taxon>Endopterygota</taxon>
        <taxon>Hymenoptera</taxon>
        <taxon>Apocrita</taxon>
        <taxon>Aculeata</taxon>
        <taxon>Vespoidea</taxon>
        <taxon>Vespidae</taxon>
        <taxon>Vespinae</taxon>
        <taxon>Vespula</taxon>
    </lineage>
</organism>
<comment type="caution">
    <text evidence="1">The sequence shown here is derived from an EMBL/GenBank/DDBJ whole genome shotgun (WGS) entry which is preliminary data.</text>
</comment>
<dbReference type="AlphaFoldDB" id="A0ABD2B407"/>
<gene>
    <name evidence="1" type="ORF">V1477_016718</name>
</gene>
<dbReference type="Proteomes" id="UP001607303">
    <property type="component" value="Unassembled WGS sequence"/>
</dbReference>
<sequence>MLWETNQSRQRFDEGESTHPVKWILPQVSLLVDCRSSKHHEIREYKLRIILDMCENLDAFAKAQHFYR</sequence>
<evidence type="ECO:0000313" key="2">
    <source>
        <dbReference type="Proteomes" id="UP001607303"/>
    </source>
</evidence>